<feature type="binding site" evidence="4">
    <location>
        <position position="50"/>
    </location>
    <ligand>
        <name>1-deoxy-D-xylulose 5-phosphate</name>
        <dbReference type="ChEBI" id="CHEBI:57792"/>
    </ligand>
</feature>
<feature type="active site" description="Proton acceptor" evidence="4">
    <location>
        <position position="75"/>
    </location>
</feature>
<comment type="subunit">
    <text evidence="4">Homooctamer; tetramer of dimers.</text>
</comment>
<dbReference type="NCBIfam" id="NF003624">
    <property type="entry name" value="PRK05265.1-2"/>
    <property type="match status" value="1"/>
</dbReference>
<feature type="binding site" evidence="4">
    <location>
        <position position="105"/>
    </location>
    <ligand>
        <name>1-deoxy-D-xylulose 5-phosphate</name>
        <dbReference type="ChEBI" id="CHEBI:57792"/>
    </ligand>
</feature>
<dbReference type="InterPro" id="IPR004569">
    <property type="entry name" value="PyrdxlP_synth_PdxJ"/>
</dbReference>
<proteinExistence type="inferred from homology"/>
<feature type="binding site" evidence="4">
    <location>
        <position position="12"/>
    </location>
    <ligand>
        <name>3-amino-2-oxopropyl phosphate</name>
        <dbReference type="ChEBI" id="CHEBI:57279"/>
    </ligand>
</feature>
<comment type="catalytic activity">
    <reaction evidence="4">
        <text>3-amino-2-oxopropyl phosphate + 1-deoxy-D-xylulose 5-phosphate = pyridoxine 5'-phosphate + phosphate + 2 H2O + H(+)</text>
        <dbReference type="Rhea" id="RHEA:15265"/>
        <dbReference type="ChEBI" id="CHEBI:15377"/>
        <dbReference type="ChEBI" id="CHEBI:15378"/>
        <dbReference type="ChEBI" id="CHEBI:43474"/>
        <dbReference type="ChEBI" id="CHEBI:57279"/>
        <dbReference type="ChEBI" id="CHEBI:57792"/>
        <dbReference type="ChEBI" id="CHEBI:58589"/>
        <dbReference type="EC" id="2.6.99.2"/>
    </reaction>
</comment>
<keyword evidence="7" id="KW-1185">Reference proteome</keyword>
<feature type="binding site" evidence="4">
    <location>
        <position position="55"/>
    </location>
    <ligand>
        <name>1-deoxy-D-xylulose 5-phosphate</name>
        <dbReference type="ChEBI" id="CHEBI:57792"/>
    </ligand>
</feature>
<keyword evidence="2 4" id="KW-0808">Transferase</keyword>
<dbReference type="SUPFAM" id="SSF63892">
    <property type="entry name" value="Pyridoxine 5'-phosphate synthase"/>
    <property type="match status" value="1"/>
</dbReference>
<feature type="active site" description="Proton acceptor" evidence="4">
    <location>
        <position position="48"/>
    </location>
</feature>
<evidence type="ECO:0000313" key="6">
    <source>
        <dbReference type="EMBL" id="MDT0498436.1"/>
    </source>
</evidence>
<evidence type="ECO:0000256" key="5">
    <source>
        <dbReference type="NCBIfam" id="TIGR00559"/>
    </source>
</evidence>
<feature type="site" description="Transition state stabilizer" evidence="4">
    <location>
        <position position="156"/>
    </location>
</feature>
<feature type="binding site" evidence="4">
    <location>
        <begin position="217"/>
        <end position="218"/>
    </location>
    <ligand>
        <name>3-amino-2-oxopropyl phosphate</name>
        <dbReference type="ChEBI" id="CHEBI:57279"/>
    </ligand>
</feature>
<comment type="similarity">
    <text evidence="4">Belongs to the PNP synthase family.</text>
</comment>
<dbReference type="EC" id="2.6.99.2" evidence="4 5"/>
<dbReference type="RefSeq" id="WP_311365845.1">
    <property type="nucleotide sequence ID" value="NZ_JAVRIC010000021.1"/>
</dbReference>
<dbReference type="PANTHER" id="PTHR30456:SF0">
    <property type="entry name" value="PYRIDOXINE 5'-PHOSPHATE SYNTHASE"/>
    <property type="match status" value="1"/>
</dbReference>
<dbReference type="HAMAP" id="MF_00279">
    <property type="entry name" value="PdxJ"/>
    <property type="match status" value="1"/>
</dbReference>
<protein>
    <recommendedName>
        <fullName evidence="4 5">Pyridoxine 5'-phosphate synthase</fullName>
        <shortName evidence="4">PNP synthase</shortName>
        <ecNumber evidence="4 5">2.6.99.2</ecNumber>
    </recommendedName>
</protein>
<gene>
    <name evidence="4 6" type="primary">pdxJ</name>
    <name evidence="6" type="ORF">RM530_13850</name>
</gene>
<dbReference type="GO" id="GO:0033856">
    <property type="term" value="F:pyridoxine 5'-phosphate synthase activity"/>
    <property type="evidence" value="ECO:0007669"/>
    <property type="project" value="UniProtKB-EC"/>
</dbReference>
<dbReference type="NCBIfam" id="TIGR00559">
    <property type="entry name" value="pdxJ"/>
    <property type="match status" value="1"/>
</dbReference>
<reference evidence="6 7" key="1">
    <citation type="submission" date="2023-09" db="EMBL/GenBank/DDBJ databases">
        <authorList>
            <person name="Rey-Velasco X."/>
        </authorList>
    </citation>
    <scope>NUCLEOTIDE SEQUENCE [LARGE SCALE GENOMIC DNA]</scope>
    <source>
        <strain evidence="6 7">W345</strain>
    </source>
</reference>
<evidence type="ECO:0000256" key="1">
    <source>
        <dbReference type="ARBA" id="ARBA00022490"/>
    </source>
</evidence>
<keyword evidence="1 4" id="KW-0963">Cytoplasm</keyword>
<organism evidence="6 7">
    <name type="scientific">Banduia mediterranea</name>
    <dbReference type="NCBI Taxonomy" id="3075609"/>
    <lineage>
        <taxon>Bacteria</taxon>
        <taxon>Pseudomonadati</taxon>
        <taxon>Pseudomonadota</taxon>
        <taxon>Gammaproteobacteria</taxon>
        <taxon>Nevskiales</taxon>
        <taxon>Algiphilaceae</taxon>
        <taxon>Banduia</taxon>
    </lineage>
</organism>
<dbReference type="NCBIfam" id="NF003623">
    <property type="entry name" value="PRK05265.1-1"/>
    <property type="match status" value="1"/>
</dbReference>
<dbReference type="Gene3D" id="3.20.20.70">
    <property type="entry name" value="Aldolase class I"/>
    <property type="match status" value="1"/>
</dbReference>
<evidence type="ECO:0000256" key="2">
    <source>
        <dbReference type="ARBA" id="ARBA00022679"/>
    </source>
</evidence>
<dbReference type="InterPro" id="IPR036130">
    <property type="entry name" value="Pyridoxine-5'_phos_synth"/>
</dbReference>
<sequence>MAEITVIHLGVNVDHVATIRQARGTSYPDPVDAALLAWEAGADSITLHLREDRRHIQDHDVERLLARQAVPVNLEMAVAPEIIELACRWKPAFACLVPERRAELTTEGGLDVAGQTGRIREACARLADAGIVVSLFIDADPRQLDATLASGAPHIEIHTGGYADREGQEREQELARIREFSRSAAREGLEVHAGHGLTVENLGPIAAIPEIVELNIGHAIVARSLFVGMAAAVAEMRQAMRDARQADQIGSLA</sequence>
<feature type="binding site" evidence="4">
    <location>
        <begin position="14"/>
        <end position="15"/>
    </location>
    <ligand>
        <name>1-deoxy-D-xylulose 5-phosphate</name>
        <dbReference type="ChEBI" id="CHEBI:57792"/>
    </ligand>
</feature>
<comment type="caution">
    <text evidence="6">The sequence shown here is derived from an EMBL/GenBank/DDBJ whole genome shotgun (WGS) entry which is preliminary data.</text>
</comment>
<dbReference type="InterPro" id="IPR013785">
    <property type="entry name" value="Aldolase_TIM"/>
</dbReference>
<accession>A0ABU2WM87</accession>
<comment type="pathway">
    <text evidence="4">Cofactor biosynthesis; pyridoxine 5'-phosphate biosynthesis; pyridoxine 5'-phosphate from D-erythrose 4-phosphate: step 5/5.</text>
</comment>
<comment type="subcellular location">
    <subcellularLocation>
        <location evidence="4">Cytoplasm</location>
    </subcellularLocation>
</comment>
<comment type="function">
    <text evidence="4">Catalyzes the complicated ring closure reaction between the two acyclic compounds 1-deoxy-D-xylulose-5-phosphate (DXP) and 3-amino-2-oxopropyl phosphate (1-amino-acetone-3-phosphate or AAP) to form pyridoxine 5'-phosphate (PNP) and inorganic phosphate.</text>
</comment>
<dbReference type="PANTHER" id="PTHR30456">
    <property type="entry name" value="PYRIDOXINE 5'-PHOSPHATE SYNTHASE"/>
    <property type="match status" value="1"/>
</dbReference>
<dbReference type="EMBL" id="JAVRIC010000021">
    <property type="protein sequence ID" value="MDT0498436.1"/>
    <property type="molecule type" value="Genomic_DNA"/>
</dbReference>
<dbReference type="Pfam" id="PF03740">
    <property type="entry name" value="PdxJ"/>
    <property type="match status" value="1"/>
</dbReference>
<feature type="binding site" evidence="4">
    <location>
        <position position="23"/>
    </location>
    <ligand>
        <name>3-amino-2-oxopropyl phosphate</name>
        <dbReference type="ChEBI" id="CHEBI:57279"/>
    </ligand>
</feature>
<dbReference type="NCBIfam" id="NF003627">
    <property type="entry name" value="PRK05265.1-5"/>
    <property type="match status" value="1"/>
</dbReference>
<evidence type="ECO:0000256" key="4">
    <source>
        <dbReference type="HAMAP-Rule" id="MF_00279"/>
    </source>
</evidence>
<keyword evidence="3 4" id="KW-0664">Pyridoxine biosynthesis</keyword>
<feature type="binding site" evidence="4">
    <location>
        <position position="196"/>
    </location>
    <ligand>
        <name>3-amino-2-oxopropyl phosphate</name>
        <dbReference type="ChEBI" id="CHEBI:57279"/>
    </ligand>
</feature>
<evidence type="ECO:0000256" key="3">
    <source>
        <dbReference type="ARBA" id="ARBA00023096"/>
    </source>
</evidence>
<feature type="active site" description="Proton donor" evidence="4">
    <location>
        <position position="195"/>
    </location>
</feature>
<dbReference type="Proteomes" id="UP001254608">
    <property type="component" value="Unassembled WGS sequence"/>
</dbReference>
<evidence type="ECO:0000313" key="7">
    <source>
        <dbReference type="Proteomes" id="UP001254608"/>
    </source>
</evidence>
<dbReference type="CDD" id="cd00003">
    <property type="entry name" value="PNPsynthase"/>
    <property type="match status" value="1"/>
</dbReference>
<dbReference type="NCBIfam" id="NF003625">
    <property type="entry name" value="PRK05265.1-3"/>
    <property type="match status" value="1"/>
</dbReference>
<name>A0ABU2WM87_9GAMM</name>